<organism evidence="1 2">
    <name type="scientific">Elizabethkingia anophelis NUHP1</name>
    <dbReference type="NCBI Taxonomy" id="1338011"/>
    <lineage>
        <taxon>Bacteria</taxon>
        <taxon>Pseudomonadati</taxon>
        <taxon>Bacteroidota</taxon>
        <taxon>Flavobacteriia</taxon>
        <taxon>Flavobacteriales</taxon>
        <taxon>Weeksellaceae</taxon>
        <taxon>Elizabethkingia</taxon>
    </lineage>
</organism>
<dbReference type="EMBL" id="CP007547">
    <property type="protein sequence ID" value="AIL45308.1"/>
    <property type="molecule type" value="Genomic_DNA"/>
</dbReference>
<sequence length="63" mass="7342">MVIGNEIESPKWEFLLFAETRLCLAYFERLKRKIYNGMTTGARTKRAAHIFAVRLVVGDFSKF</sequence>
<gene>
    <name evidence="1" type="ORF">BD94_1533</name>
</gene>
<proteinExistence type="predicted"/>
<dbReference type="HOGENOM" id="CLU_2878721_0_0_10"/>
<dbReference type="KEGG" id="eao:BD94_1533"/>
<dbReference type="Proteomes" id="UP000028933">
    <property type="component" value="Chromosome"/>
</dbReference>
<dbReference type="AlphaFoldDB" id="A0A077EFG7"/>
<name>A0A077EFG7_9FLAO</name>
<reference evidence="1 2" key="1">
    <citation type="journal article" date="2013" name="Lancet">
        <title>First case of E anophelis outbreak in an intensive-care unit.</title>
        <authorList>
            <person name="Teo J."/>
            <person name="Tan S.Y."/>
            <person name="Tay M."/>
            <person name="Ding Y."/>
            <person name="Kjelleberg S."/>
            <person name="Givskov M."/>
            <person name="Lin R.T."/>
            <person name="Yang L."/>
        </authorList>
    </citation>
    <scope>NUCLEOTIDE SEQUENCE [LARGE SCALE GENOMIC DNA]</scope>
    <source>
        <strain evidence="1 2">NUHP1</strain>
    </source>
</reference>
<protein>
    <submittedName>
        <fullName evidence="1">Uncharacterized protein</fullName>
    </submittedName>
</protein>
<evidence type="ECO:0000313" key="1">
    <source>
        <dbReference type="EMBL" id="AIL45308.1"/>
    </source>
</evidence>
<accession>A0A077EFG7</accession>
<evidence type="ECO:0000313" key="2">
    <source>
        <dbReference type="Proteomes" id="UP000028933"/>
    </source>
</evidence>